<reference evidence="10 11" key="1">
    <citation type="journal article" date="2014" name="Genome Announc.">
        <title>Draft Genome Sequence of Marine Flavobacterium Jejuia pallidilutea Strain 11shimoA1 and Pigmentation Mutants.</title>
        <authorList>
            <person name="Takatani N."/>
            <person name="Nakanishi M."/>
            <person name="Meirelles P."/>
            <person name="Mino S."/>
            <person name="Suda W."/>
            <person name="Oshima K."/>
            <person name="Hattori M."/>
            <person name="Ohkuma M."/>
            <person name="Hosokawa M."/>
            <person name="Miyashita K."/>
            <person name="Thompson F.L."/>
            <person name="Niwa A."/>
            <person name="Sawabe T."/>
            <person name="Sawabe T."/>
        </authorList>
    </citation>
    <scope>NUCLEOTIDE SEQUENCE [LARGE SCALE GENOMIC DNA]</scope>
    <source>
        <strain evidence="11">JCM19302</strain>
    </source>
</reference>
<evidence type="ECO:0000256" key="6">
    <source>
        <dbReference type="PIRSR" id="PIRSR602081-1"/>
    </source>
</evidence>
<dbReference type="Gene3D" id="1.10.579.10">
    <property type="entry name" value="DNA Cyclobutane Dipyrimidine Photolyase, subunit A, domain 3"/>
    <property type="match status" value="1"/>
</dbReference>
<protein>
    <recommendedName>
        <fullName evidence="2 7">Cryptochrome DASH</fullName>
    </recommendedName>
</protein>
<accession>A0A090W7Z2</accession>
<comment type="caution">
    <text evidence="10">The sequence shown here is derived from an EMBL/GenBank/DDBJ whole genome shotgun (WGS) entry which is preliminary data.</text>
</comment>
<dbReference type="EMBL" id="BBNS01000041">
    <property type="protein sequence ID" value="GAL73140.1"/>
    <property type="molecule type" value="Genomic_DNA"/>
</dbReference>
<feature type="coiled-coil region" evidence="8">
    <location>
        <begin position="61"/>
        <end position="88"/>
    </location>
</feature>
<comment type="cofactor">
    <cofactor evidence="6 7">
        <name>FAD</name>
        <dbReference type="ChEBI" id="CHEBI:57692"/>
    </cofactor>
    <text evidence="6 7">Binds 1 FAD per subunit.</text>
</comment>
<dbReference type="GO" id="GO:0003677">
    <property type="term" value="F:DNA binding"/>
    <property type="evidence" value="ECO:0007669"/>
    <property type="project" value="TreeGrafter"/>
</dbReference>
<dbReference type="GO" id="GO:0003904">
    <property type="term" value="F:deoxyribodipyrimidine photo-lyase activity"/>
    <property type="evidence" value="ECO:0007669"/>
    <property type="project" value="TreeGrafter"/>
</dbReference>
<dbReference type="InterPro" id="IPR005101">
    <property type="entry name" value="Cryptochr/Photolyase_FAD-bd"/>
</dbReference>
<dbReference type="AlphaFoldDB" id="A0A090W7Z2"/>
<dbReference type="SUPFAM" id="SSF48173">
    <property type="entry name" value="Cryptochrome/photolyase FAD-binding domain"/>
    <property type="match status" value="1"/>
</dbReference>
<sequence>MQKEQNNTGLVWFRNNLRVNDNMVLNEAIKQQNHIIAVYCFDPRSFEIGDFGFKKTEKFRAKFLIETVEDLKKNLKSLNIELLVHHEKPELIIPELIKKHGVSAMYLQKEWTAEEQHVLNKVKSAVSKNVEYYEFFDQFLYHPEDIAMSFNQIPQVFTNFRKKVEKYSKVRSSVGIESQKPNTNISNSTQIPTLKDLGFKDFKTHANTAFPFKGGETSAIQRLNNYFFETKKLGFYKKTRNGLVGTDFSSKFSPWLANGSISARTIYWQVKKFEKEHYKNQSTYWLIFELIWRDYFKYISLKHGNTIFKIGGILNKEYEWKTNQALIKQWIEGETRSTFVNANMVELKKTGWMSNRGSKTWRHFSLKIYY</sequence>
<dbReference type="InterPro" id="IPR006050">
    <property type="entry name" value="DNA_photolyase_N"/>
</dbReference>
<dbReference type="Gene3D" id="1.25.40.80">
    <property type="match status" value="1"/>
</dbReference>
<dbReference type="GO" id="GO:0000719">
    <property type="term" value="P:photoreactive repair"/>
    <property type="evidence" value="ECO:0007669"/>
    <property type="project" value="TreeGrafter"/>
</dbReference>
<evidence type="ECO:0000313" key="10">
    <source>
        <dbReference type="EMBL" id="GAL73140.1"/>
    </source>
</evidence>
<dbReference type="Gene3D" id="3.40.50.620">
    <property type="entry name" value="HUPs"/>
    <property type="match status" value="1"/>
</dbReference>
<dbReference type="Proteomes" id="UP000029646">
    <property type="component" value="Unassembled WGS sequence"/>
</dbReference>
<evidence type="ECO:0000256" key="3">
    <source>
        <dbReference type="ARBA" id="ARBA00022630"/>
    </source>
</evidence>
<dbReference type="InterPro" id="IPR014729">
    <property type="entry name" value="Rossmann-like_a/b/a_fold"/>
</dbReference>
<keyword evidence="4 6" id="KW-0274">FAD</keyword>
<evidence type="ECO:0000313" key="11">
    <source>
        <dbReference type="Proteomes" id="UP000029646"/>
    </source>
</evidence>
<dbReference type="Pfam" id="PF00875">
    <property type="entry name" value="DNA_photolyase"/>
    <property type="match status" value="1"/>
</dbReference>
<dbReference type="GO" id="GO:0071949">
    <property type="term" value="F:FAD binding"/>
    <property type="evidence" value="ECO:0007669"/>
    <property type="project" value="TreeGrafter"/>
</dbReference>
<evidence type="ECO:0000256" key="1">
    <source>
        <dbReference type="ARBA" id="ARBA00005862"/>
    </source>
</evidence>
<evidence type="ECO:0000256" key="5">
    <source>
        <dbReference type="ARBA" id="ARBA00022991"/>
    </source>
</evidence>
<keyword evidence="5 7" id="KW-0157">Chromophore</keyword>
<feature type="domain" description="Photolyase/cryptochrome alpha/beta" evidence="9">
    <location>
        <begin position="7"/>
        <end position="140"/>
    </location>
</feature>
<dbReference type="InterPro" id="IPR002081">
    <property type="entry name" value="Cryptochrome/DNA_photolyase_1"/>
</dbReference>
<dbReference type="PANTHER" id="PTHR11455:SF22">
    <property type="entry name" value="CRYPTOCHROME DASH"/>
    <property type="match status" value="1"/>
</dbReference>
<dbReference type="SUPFAM" id="SSF52425">
    <property type="entry name" value="Cryptochrome/photolyase, N-terminal domain"/>
    <property type="match status" value="1"/>
</dbReference>
<gene>
    <name evidence="10" type="ORF">JCM19302_302</name>
</gene>
<proteinExistence type="inferred from homology"/>
<evidence type="ECO:0000256" key="8">
    <source>
        <dbReference type="SAM" id="Coils"/>
    </source>
</evidence>
<comment type="function">
    <text evidence="7">May have a photoreceptor function.</text>
</comment>
<dbReference type="InterPro" id="IPR036134">
    <property type="entry name" value="Crypto/Photolyase_FAD-like_sf"/>
</dbReference>
<organism evidence="10 11">
    <name type="scientific">Jejuia pallidilutea</name>
    <dbReference type="NCBI Taxonomy" id="504487"/>
    <lineage>
        <taxon>Bacteria</taxon>
        <taxon>Pseudomonadati</taxon>
        <taxon>Bacteroidota</taxon>
        <taxon>Flavobacteriia</taxon>
        <taxon>Flavobacteriales</taxon>
        <taxon>Flavobacteriaceae</taxon>
        <taxon>Jejuia</taxon>
    </lineage>
</organism>
<evidence type="ECO:0000256" key="4">
    <source>
        <dbReference type="ARBA" id="ARBA00022827"/>
    </source>
</evidence>
<feature type="binding site" evidence="6">
    <location>
        <position position="236"/>
    </location>
    <ligand>
        <name>FAD</name>
        <dbReference type="ChEBI" id="CHEBI:57692"/>
    </ligand>
</feature>
<evidence type="ECO:0000256" key="7">
    <source>
        <dbReference type="RuleBase" id="RU367151"/>
    </source>
</evidence>
<feature type="binding site" evidence="6">
    <location>
        <begin position="249"/>
        <end position="253"/>
    </location>
    <ligand>
        <name>FAD</name>
        <dbReference type="ChEBI" id="CHEBI:57692"/>
    </ligand>
</feature>
<keyword evidence="8" id="KW-0175">Coiled coil</keyword>
<evidence type="ECO:0000259" key="9">
    <source>
        <dbReference type="PROSITE" id="PS51645"/>
    </source>
</evidence>
<dbReference type="InterPro" id="IPR014133">
    <property type="entry name" value="Cry_DASH"/>
</dbReference>
<dbReference type="InterPro" id="IPR036155">
    <property type="entry name" value="Crypto/Photolyase_N_sf"/>
</dbReference>
<dbReference type="NCBIfam" id="TIGR02765">
    <property type="entry name" value="crypto_DASH"/>
    <property type="match status" value="1"/>
</dbReference>
<keyword evidence="3 6" id="KW-0285">Flavoprotein</keyword>
<comment type="similarity">
    <text evidence="1 7">Belongs to the DNA photolyase class-1 family.</text>
</comment>
<name>A0A090W7Z2_9FLAO</name>
<dbReference type="PANTHER" id="PTHR11455">
    <property type="entry name" value="CRYPTOCHROME"/>
    <property type="match status" value="1"/>
</dbReference>
<dbReference type="Pfam" id="PF03441">
    <property type="entry name" value="FAD_binding_7"/>
    <property type="match status" value="1"/>
</dbReference>
<comment type="cofactor">
    <cofactor evidence="7">
        <name>(6R)-5,10-methylene-5,6,7,8-tetrahydrofolate</name>
        <dbReference type="ChEBI" id="CHEBI:15636"/>
    </cofactor>
    <text evidence="7">Binds 1 5,10-methenyltetrahydrofolate (MTHF) per subunit.</text>
</comment>
<evidence type="ECO:0000256" key="2">
    <source>
        <dbReference type="ARBA" id="ARBA00017881"/>
    </source>
</evidence>
<dbReference type="PROSITE" id="PS51645">
    <property type="entry name" value="PHR_CRY_ALPHA_BETA"/>
    <property type="match status" value="1"/>
</dbReference>